<accession>X1QV25</accession>
<protein>
    <submittedName>
        <fullName evidence="1">Uncharacterized protein</fullName>
    </submittedName>
</protein>
<dbReference type="InterPro" id="IPR000408">
    <property type="entry name" value="Reg_chr_condens"/>
</dbReference>
<proteinExistence type="predicted"/>
<dbReference type="EMBL" id="BARV01035730">
    <property type="protein sequence ID" value="GAI58651.1"/>
    <property type="molecule type" value="Genomic_DNA"/>
</dbReference>
<dbReference type="Gene3D" id="2.130.10.30">
    <property type="entry name" value="Regulator of chromosome condensation 1/beta-lactamase-inhibitor protein II"/>
    <property type="match status" value="1"/>
</dbReference>
<evidence type="ECO:0000313" key="1">
    <source>
        <dbReference type="EMBL" id="GAI58651.1"/>
    </source>
</evidence>
<organism evidence="1">
    <name type="scientific">marine sediment metagenome</name>
    <dbReference type="NCBI Taxonomy" id="412755"/>
    <lineage>
        <taxon>unclassified sequences</taxon>
        <taxon>metagenomes</taxon>
        <taxon>ecological metagenomes</taxon>
    </lineage>
</organism>
<dbReference type="AlphaFoldDB" id="X1QV25"/>
<comment type="caution">
    <text evidence="1">The sequence shown here is derived from an EMBL/GenBank/DDBJ whole genome shotgun (WGS) entry which is preliminary data.</text>
</comment>
<gene>
    <name evidence="1" type="ORF">S06H3_55693</name>
</gene>
<name>X1QV25_9ZZZZ</name>
<dbReference type="SUPFAM" id="SSF50985">
    <property type="entry name" value="RCC1/BLIP-II"/>
    <property type="match status" value="1"/>
</dbReference>
<sequence>MLCPTATTEPSDLSPTVADLNDATTTITMDSDYSILASFVFGPQYIPMVAAGGYHTVGLKAGGTMVSAGYNSAGQCNVGNWTDIIQVA</sequence>
<dbReference type="PROSITE" id="PS00626">
    <property type="entry name" value="RCC1_2"/>
    <property type="match status" value="1"/>
</dbReference>
<dbReference type="InterPro" id="IPR009091">
    <property type="entry name" value="RCC1/BLIP-II"/>
</dbReference>
<feature type="non-terminal residue" evidence="1">
    <location>
        <position position="88"/>
    </location>
</feature>
<dbReference type="Pfam" id="PF13540">
    <property type="entry name" value="RCC1_2"/>
    <property type="match status" value="1"/>
</dbReference>
<reference evidence="1" key="1">
    <citation type="journal article" date="2014" name="Front. Microbiol.">
        <title>High frequency of phylogenetically diverse reductive dehalogenase-homologous genes in deep subseafloor sedimentary metagenomes.</title>
        <authorList>
            <person name="Kawai M."/>
            <person name="Futagami T."/>
            <person name="Toyoda A."/>
            <person name="Takaki Y."/>
            <person name="Nishi S."/>
            <person name="Hori S."/>
            <person name="Arai W."/>
            <person name="Tsubouchi T."/>
            <person name="Morono Y."/>
            <person name="Uchiyama I."/>
            <person name="Ito T."/>
            <person name="Fujiyama A."/>
            <person name="Inagaki F."/>
            <person name="Takami H."/>
        </authorList>
    </citation>
    <scope>NUCLEOTIDE SEQUENCE</scope>
    <source>
        <strain evidence="1">Expedition CK06-06</strain>
    </source>
</reference>